<accession>A0A382S2M9</accession>
<gene>
    <name evidence="1" type="ORF">METZ01_LOCUS357048</name>
</gene>
<protein>
    <submittedName>
        <fullName evidence="1">Uncharacterized protein</fullName>
    </submittedName>
</protein>
<proteinExistence type="predicted"/>
<dbReference type="EMBL" id="UINC01125993">
    <property type="protein sequence ID" value="SVD04194.1"/>
    <property type="molecule type" value="Genomic_DNA"/>
</dbReference>
<dbReference type="AlphaFoldDB" id="A0A382S2M9"/>
<reference evidence="1" key="1">
    <citation type="submission" date="2018-05" db="EMBL/GenBank/DDBJ databases">
        <authorList>
            <person name="Lanie J.A."/>
            <person name="Ng W.-L."/>
            <person name="Kazmierczak K.M."/>
            <person name="Andrzejewski T.M."/>
            <person name="Davidsen T.M."/>
            <person name="Wayne K.J."/>
            <person name="Tettelin H."/>
            <person name="Glass J.I."/>
            <person name="Rusch D."/>
            <person name="Podicherti R."/>
            <person name="Tsui H.-C.T."/>
            <person name="Winkler M.E."/>
        </authorList>
    </citation>
    <scope>NUCLEOTIDE SEQUENCE</scope>
</reference>
<name>A0A382S2M9_9ZZZZ</name>
<organism evidence="1">
    <name type="scientific">marine metagenome</name>
    <dbReference type="NCBI Taxonomy" id="408172"/>
    <lineage>
        <taxon>unclassified sequences</taxon>
        <taxon>metagenomes</taxon>
        <taxon>ecological metagenomes</taxon>
    </lineage>
</organism>
<evidence type="ECO:0000313" key="1">
    <source>
        <dbReference type="EMBL" id="SVD04194.1"/>
    </source>
</evidence>
<sequence length="42" mass="4417">MSRYLGSNILSGNLDSGKSIVLRGNIGAFSTSVMVSMNERGP</sequence>